<proteinExistence type="predicted"/>
<dbReference type="Proteomes" id="UP000239757">
    <property type="component" value="Unassembled WGS sequence"/>
</dbReference>
<evidence type="ECO:0000313" key="1">
    <source>
        <dbReference type="EMBL" id="PPR83490.1"/>
    </source>
</evidence>
<protein>
    <submittedName>
        <fullName evidence="1">Uncharacterized protein</fullName>
    </submittedName>
</protein>
<evidence type="ECO:0000313" key="2">
    <source>
        <dbReference type="Proteomes" id="UP000239757"/>
    </source>
</evidence>
<organism evidence="1 2">
    <name type="scientific">Gossypium barbadense</name>
    <name type="common">Sea Island cotton</name>
    <name type="synonym">Hibiscus barbadensis</name>
    <dbReference type="NCBI Taxonomy" id="3634"/>
    <lineage>
        <taxon>Eukaryota</taxon>
        <taxon>Viridiplantae</taxon>
        <taxon>Streptophyta</taxon>
        <taxon>Embryophyta</taxon>
        <taxon>Tracheophyta</taxon>
        <taxon>Spermatophyta</taxon>
        <taxon>Magnoliopsida</taxon>
        <taxon>eudicotyledons</taxon>
        <taxon>Gunneridae</taxon>
        <taxon>Pentapetalae</taxon>
        <taxon>rosids</taxon>
        <taxon>malvids</taxon>
        <taxon>Malvales</taxon>
        <taxon>Malvaceae</taxon>
        <taxon>Malvoideae</taxon>
        <taxon>Gossypium</taxon>
    </lineage>
</organism>
<name>A0A2P5VXC2_GOSBA</name>
<dbReference type="EMBL" id="KZ670337">
    <property type="protein sequence ID" value="PPR83490.1"/>
    <property type="molecule type" value="Genomic_DNA"/>
</dbReference>
<gene>
    <name evidence="1" type="ORF">GOBAR_AA37222</name>
</gene>
<reference evidence="1 2" key="1">
    <citation type="submission" date="2015-01" db="EMBL/GenBank/DDBJ databases">
        <title>Genome of allotetraploid Gossypium barbadense reveals genomic plasticity and fiber elongation in cotton evolution.</title>
        <authorList>
            <person name="Chen X."/>
            <person name="Liu X."/>
            <person name="Zhao B."/>
            <person name="Zheng H."/>
            <person name="Hu Y."/>
            <person name="Lu G."/>
            <person name="Yang C."/>
            <person name="Chen J."/>
            <person name="Shan C."/>
            <person name="Zhang L."/>
            <person name="Zhou Y."/>
            <person name="Wang L."/>
            <person name="Guo W."/>
            <person name="Bai Y."/>
            <person name="Ruan J."/>
            <person name="Shangguan X."/>
            <person name="Mao Y."/>
            <person name="Jiang J."/>
            <person name="Zhu Y."/>
            <person name="Lei J."/>
            <person name="Kang H."/>
            <person name="Chen S."/>
            <person name="He X."/>
            <person name="Wang R."/>
            <person name="Wang Y."/>
            <person name="Chen J."/>
            <person name="Wang L."/>
            <person name="Yu S."/>
            <person name="Wang B."/>
            <person name="Wei J."/>
            <person name="Song S."/>
            <person name="Lu X."/>
            <person name="Gao Z."/>
            <person name="Gu W."/>
            <person name="Deng X."/>
            <person name="Ma D."/>
            <person name="Wang S."/>
            <person name="Liang W."/>
            <person name="Fang L."/>
            <person name="Cai C."/>
            <person name="Zhu X."/>
            <person name="Zhou B."/>
            <person name="Zhang Y."/>
            <person name="Chen Z."/>
            <person name="Xu S."/>
            <person name="Zhu R."/>
            <person name="Wang S."/>
            <person name="Zhang T."/>
            <person name="Zhao G."/>
        </authorList>
    </citation>
    <scope>NUCLEOTIDE SEQUENCE [LARGE SCALE GENOMIC DNA]</scope>
    <source>
        <strain evidence="2">cv. Xinhai21</strain>
        <tissue evidence="1">Leaf</tissue>
    </source>
</reference>
<sequence length="126" mass="13582">MYCVPSHQYSGSVTSVTIRTGQPLAANVCECTVSGLAVGPRVSSPHIGTRDVLESLMILGICNNAQLSSLTLESLICLRSYVVNVTHEFTNTHPLFHLCRNPSNINAAVACEGNSISQHHLQLHVK</sequence>
<accession>A0A2P5VXC2</accession>
<dbReference type="AlphaFoldDB" id="A0A2P5VXC2"/>